<evidence type="ECO:0000259" key="8">
    <source>
        <dbReference type="PROSITE" id="PS50112"/>
    </source>
</evidence>
<dbReference type="InterPro" id="IPR035965">
    <property type="entry name" value="PAS-like_dom_sf"/>
</dbReference>
<dbReference type="PROSITE" id="PS50112">
    <property type="entry name" value="PAS"/>
    <property type="match status" value="1"/>
</dbReference>
<feature type="transmembrane region" description="Helical" evidence="6">
    <location>
        <begin position="33"/>
        <end position="59"/>
    </location>
</feature>
<dbReference type="InterPro" id="IPR052162">
    <property type="entry name" value="Sensor_kinase/Photoreceptor"/>
</dbReference>
<reference evidence="10 11" key="1">
    <citation type="submission" date="2016-04" db="EMBL/GenBank/DDBJ databases">
        <title>Draft genome sequence of freshwater magnetotactic bacteria Magnetospirillum marisnigri SP-1 and Magnetospirillum moscoviense BB-1.</title>
        <authorList>
            <person name="Koziaeva V."/>
            <person name="Dziuba M.V."/>
            <person name="Ivanov T.M."/>
            <person name="Kuznetsov B."/>
            <person name="Grouzdev D.S."/>
        </authorList>
    </citation>
    <scope>NUCLEOTIDE SEQUENCE [LARGE SCALE GENOMIC DNA]</scope>
    <source>
        <strain evidence="10 11">SP-1</strain>
    </source>
</reference>
<dbReference type="CDD" id="cd12914">
    <property type="entry name" value="PDC1_DGC_like"/>
    <property type="match status" value="1"/>
</dbReference>
<dbReference type="CDD" id="cd00130">
    <property type="entry name" value="PAS"/>
    <property type="match status" value="1"/>
</dbReference>
<dbReference type="InterPro" id="IPR000014">
    <property type="entry name" value="PAS"/>
</dbReference>
<keyword evidence="6" id="KW-0472">Membrane</keyword>
<dbReference type="Gene3D" id="3.30.565.10">
    <property type="entry name" value="Histidine kinase-like ATPase, C-terminal domain"/>
    <property type="match status" value="1"/>
</dbReference>
<dbReference type="SUPFAM" id="SSF55785">
    <property type="entry name" value="PYP-like sensor domain (PAS domain)"/>
    <property type="match status" value="1"/>
</dbReference>
<protein>
    <recommendedName>
        <fullName evidence="2">histidine kinase</fullName>
        <ecNumber evidence="2">2.7.13.3</ecNumber>
    </recommendedName>
</protein>
<dbReference type="OrthoDB" id="7991996at2"/>
<dbReference type="AlphaFoldDB" id="A0A178MSM2"/>
<feature type="transmembrane region" description="Helical" evidence="6">
    <location>
        <begin position="319"/>
        <end position="342"/>
    </location>
</feature>
<dbReference type="InterPro" id="IPR001610">
    <property type="entry name" value="PAC"/>
</dbReference>
<evidence type="ECO:0000313" key="10">
    <source>
        <dbReference type="EMBL" id="OAN52717.1"/>
    </source>
</evidence>
<dbReference type="InterPro" id="IPR003594">
    <property type="entry name" value="HATPase_dom"/>
</dbReference>
<dbReference type="PANTHER" id="PTHR43304">
    <property type="entry name" value="PHYTOCHROME-LIKE PROTEIN CPH1"/>
    <property type="match status" value="1"/>
</dbReference>
<keyword evidence="6" id="KW-1133">Transmembrane helix</keyword>
<dbReference type="Pfam" id="PF02518">
    <property type="entry name" value="HATPase_c"/>
    <property type="match status" value="1"/>
</dbReference>
<evidence type="ECO:0000256" key="3">
    <source>
        <dbReference type="ARBA" id="ARBA00022553"/>
    </source>
</evidence>
<dbReference type="SMART" id="SM00086">
    <property type="entry name" value="PAC"/>
    <property type="match status" value="1"/>
</dbReference>
<comment type="caution">
    <text evidence="10">The sequence shown here is derived from an EMBL/GenBank/DDBJ whole genome shotgun (WGS) entry which is preliminary data.</text>
</comment>
<dbReference type="CDD" id="cd12915">
    <property type="entry name" value="PDC2_DGC_like"/>
    <property type="match status" value="1"/>
</dbReference>
<keyword evidence="11" id="KW-1185">Reference proteome</keyword>
<dbReference type="PANTHER" id="PTHR43304:SF1">
    <property type="entry name" value="PAC DOMAIN-CONTAINING PROTEIN"/>
    <property type="match status" value="1"/>
</dbReference>
<comment type="catalytic activity">
    <reaction evidence="1">
        <text>ATP + protein L-histidine = ADP + protein N-phospho-L-histidine.</text>
        <dbReference type="EC" id="2.7.13.3"/>
    </reaction>
</comment>
<dbReference type="EMBL" id="LWQT01000043">
    <property type="protein sequence ID" value="OAN52717.1"/>
    <property type="molecule type" value="Genomic_DNA"/>
</dbReference>
<dbReference type="InterPro" id="IPR000700">
    <property type="entry name" value="PAS-assoc_C"/>
</dbReference>
<dbReference type="InterPro" id="IPR004358">
    <property type="entry name" value="Sig_transdc_His_kin-like_C"/>
</dbReference>
<gene>
    <name evidence="10" type="ORF">A6A04_15565</name>
</gene>
<feature type="domain" description="Histidine kinase" evidence="7">
    <location>
        <begin position="496"/>
        <end position="709"/>
    </location>
</feature>
<evidence type="ECO:0000256" key="1">
    <source>
        <dbReference type="ARBA" id="ARBA00000085"/>
    </source>
</evidence>
<evidence type="ECO:0000256" key="2">
    <source>
        <dbReference type="ARBA" id="ARBA00012438"/>
    </source>
</evidence>
<name>A0A178MSM2_9PROT</name>
<dbReference type="SUPFAM" id="SSF55874">
    <property type="entry name" value="ATPase domain of HSP90 chaperone/DNA topoisomerase II/histidine kinase"/>
    <property type="match status" value="1"/>
</dbReference>
<sequence length="709" mass="76063">MLGRPSHRSTSPPLPTDTVVLGSVPVDPLYSSALIRLVAVFGVGVALAVAIATGVALWAGRQDAIAAAASNAGSLARALTDSVARSVNSIDVTLASVAESVRDGDLADDRKGGLARQVAQRLQLAPHIRQIVVVGLDGHILFDSAAPPRGRHVDISATLDDLNRLPRSLVIGAPMAGRFMGDGARAAGHSLVPVSAAVRNRDGSIVSLVVAAINPEYFSGMFHEIEQESGARVRLWRYDGVLLAGEVAMVTTPPTSRSTLPLFAVHLKKSEMGGFIDHDDDGVKRITSYRTTLAWPLVVSVGIPMDRALANWRRNLDSIAVPVGLVSLVVLGLTVVLVRTLARRARDEARLRLSDRVLANVSNGVTIADASSGDLPLLYVNQAFEQITGYGAAEVLGRNARFLHDGEADQEGLDRIREALAEGRAVTVLLRNVRADGTPFWNHVSLSPVRNSTGVITHWVGVQRDVTHEEEARAALAAAYDDVARTSADLERFSFVLAHHLQEPARQMRLQAQLLMLRLGPDASVEEKTPAERIISASARLVDMLRGVQSYLAMEREQVKGVVADVARALNTAVAKYAPGCPGGTLTVEHGALPQVAMSQRRLDELFDILVKNAVDFRHPDRPPLLVLDAEPDGRFWRLRLRDNGIGIEATYFERIFVPLERLHHHAGPAGTGIGLAIARKIVEAADGSIHVDSDGTSGSTFVFTLPAA</sequence>
<dbReference type="SMART" id="SM00387">
    <property type="entry name" value="HATPase_c"/>
    <property type="match status" value="1"/>
</dbReference>
<dbReference type="GO" id="GO:0004673">
    <property type="term" value="F:protein histidine kinase activity"/>
    <property type="evidence" value="ECO:0007669"/>
    <property type="project" value="UniProtKB-EC"/>
</dbReference>
<dbReference type="STRING" id="1285242.A6A04_15565"/>
<dbReference type="Pfam" id="PF13426">
    <property type="entry name" value="PAS_9"/>
    <property type="match status" value="1"/>
</dbReference>
<evidence type="ECO:0000256" key="6">
    <source>
        <dbReference type="SAM" id="Phobius"/>
    </source>
</evidence>
<dbReference type="SMART" id="SM00091">
    <property type="entry name" value="PAS"/>
    <property type="match status" value="1"/>
</dbReference>
<evidence type="ECO:0000259" key="9">
    <source>
        <dbReference type="PROSITE" id="PS50113"/>
    </source>
</evidence>
<keyword evidence="5 10" id="KW-0418">Kinase</keyword>
<dbReference type="PROSITE" id="PS50109">
    <property type="entry name" value="HIS_KIN"/>
    <property type="match status" value="1"/>
</dbReference>
<evidence type="ECO:0000256" key="4">
    <source>
        <dbReference type="ARBA" id="ARBA00022679"/>
    </source>
</evidence>
<accession>A0A178MSM2</accession>
<dbReference type="InterPro" id="IPR005467">
    <property type="entry name" value="His_kinase_dom"/>
</dbReference>
<proteinExistence type="predicted"/>
<feature type="domain" description="PAC" evidence="9">
    <location>
        <begin position="426"/>
        <end position="478"/>
    </location>
</feature>
<keyword evidence="6" id="KW-0812">Transmembrane</keyword>
<dbReference type="PRINTS" id="PR00344">
    <property type="entry name" value="BCTRLSENSOR"/>
</dbReference>
<feature type="domain" description="PAS" evidence="8">
    <location>
        <begin position="356"/>
        <end position="423"/>
    </location>
</feature>
<dbReference type="NCBIfam" id="TIGR00229">
    <property type="entry name" value="sensory_box"/>
    <property type="match status" value="1"/>
</dbReference>
<evidence type="ECO:0000313" key="11">
    <source>
        <dbReference type="Proteomes" id="UP000078428"/>
    </source>
</evidence>
<dbReference type="PROSITE" id="PS50113">
    <property type="entry name" value="PAC"/>
    <property type="match status" value="1"/>
</dbReference>
<dbReference type="InterPro" id="IPR036890">
    <property type="entry name" value="HATPase_C_sf"/>
</dbReference>
<keyword evidence="3" id="KW-0597">Phosphoprotein</keyword>
<evidence type="ECO:0000256" key="5">
    <source>
        <dbReference type="ARBA" id="ARBA00022777"/>
    </source>
</evidence>
<evidence type="ECO:0000259" key="7">
    <source>
        <dbReference type="PROSITE" id="PS50109"/>
    </source>
</evidence>
<dbReference type="Gene3D" id="3.30.450.20">
    <property type="entry name" value="PAS domain"/>
    <property type="match status" value="3"/>
</dbReference>
<keyword evidence="4" id="KW-0808">Transferase</keyword>
<dbReference type="Proteomes" id="UP000078428">
    <property type="component" value="Unassembled WGS sequence"/>
</dbReference>
<dbReference type="EC" id="2.7.13.3" evidence="2"/>
<organism evidence="10 11">
    <name type="scientific">Paramagnetospirillum marisnigri</name>
    <dbReference type="NCBI Taxonomy" id="1285242"/>
    <lineage>
        <taxon>Bacteria</taxon>
        <taxon>Pseudomonadati</taxon>
        <taxon>Pseudomonadota</taxon>
        <taxon>Alphaproteobacteria</taxon>
        <taxon>Rhodospirillales</taxon>
        <taxon>Magnetospirillaceae</taxon>
        <taxon>Paramagnetospirillum</taxon>
    </lineage>
</organism>